<evidence type="ECO:0000256" key="3">
    <source>
        <dbReference type="ARBA" id="ARBA00022833"/>
    </source>
</evidence>
<feature type="domain" description="PHD-type" evidence="7">
    <location>
        <begin position="321"/>
        <end position="370"/>
    </location>
</feature>
<evidence type="ECO:0000313" key="8">
    <source>
        <dbReference type="EMBL" id="KAK9765851.1"/>
    </source>
</evidence>
<feature type="compositionally biased region" description="Polar residues" evidence="6">
    <location>
        <begin position="1"/>
        <end position="12"/>
    </location>
</feature>
<dbReference type="InterPro" id="IPR019786">
    <property type="entry name" value="Zinc_finger_PHD-type_CS"/>
</dbReference>
<dbReference type="InterPro" id="IPR001965">
    <property type="entry name" value="Znf_PHD"/>
</dbReference>
<dbReference type="EMBL" id="JASJQH010000218">
    <property type="protein sequence ID" value="KAK9765851.1"/>
    <property type="molecule type" value="Genomic_DNA"/>
</dbReference>
<dbReference type="PANTHER" id="PTHR46462:SF3">
    <property type="entry name" value="UPSET, ISOFORM A"/>
    <property type="match status" value="1"/>
</dbReference>
<accession>A0ABR2WWL0</accession>
<dbReference type="Pfam" id="PF20826">
    <property type="entry name" value="PHD_5"/>
    <property type="match status" value="1"/>
</dbReference>
<evidence type="ECO:0000256" key="2">
    <source>
        <dbReference type="ARBA" id="ARBA00022771"/>
    </source>
</evidence>
<dbReference type="Proteomes" id="UP001479436">
    <property type="component" value="Unassembled WGS sequence"/>
</dbReference>
<dbReference type="PROSITE" id="PS50016">
    <property type="entry name" value="ZF_PHD_2"/>
    <property type="match status" value="1"/>
</dbReference>
<keyword evidence="4" id="KW-0156">Chromatin regulator</keyword>
<evidence type="ECO:0000313" key="9">
    <source>
        <dbReference type="Proteomes" id="UP001479436"/>
    </source>
</evidence>
<proteinExistence type="predicted"/>
<feature type="region of interest" description="Disordered" evidence="6">
    <location>
        <begin position="1"/>
        <end position="23"/>
    </location>
</feature>
<keyword evidence="2 5" id="KW-0863">Zinc-finger</keyword>
<evidence type="ECO:0000256" key="5">
    <source>
        <dbReference type="PROSITE-ProRule" id="PRU00146"/>
    </source>
</evidence>
<dbReference type="PANTHER" id="PTHR46462">
    <property type="entry name" value="UPSET, ISOFORM A"/>
    <property type="match status" value="1"/>
</dbReference>
<evidence type="ECO:0000259" key="7">
    <source>
        <dbReference type="PROSITE" id="PS50016"/>
    </source>
</evidence>
<protein>
    <submittedName>
        <fullName evidence="8">SET domain-containing protein 3, variant 2</fullName>
    </submittedName>
</protein>
<gene>
    <name evidence="8" type="primary">SET3_1</name>
    <name evidence="8" type="ORF">K7432_005490</name>
</gene>
<dbReference type="InterPro" id="IPR019787">
    <property type="entry name" value="Znf_PHD-finger"/>
</dbReference>
<dbReference type="InterPro" id="IPR011011">
    <property type="entry name" value="Znf_FYVE_PHD"/>
</dbReference>
<keyword evidence="9" id="KW-1185">Reference proteome</keyword>
<sequence>MDTTTTPFLTDASSHSSLSSLSIENQENSAKYNCFQNSPPNATRERNLTKVDPVTSPFKTIKSADSFIIPRPRPLLGLTAFEQRSLKHPLVPTSNSCKKRSQFKDRKGKLSEHAKNGIPNSHEAVASLNVHKKSHLIDRHLNTAHISLNKILSQYPTNKNSIAIPLDASPITVSAPTHLLHTAYSNATNGLRLTLVNAFKRIKTNYTPTTKKHSYYSRKITIIEPPRMIISKNLLIIGSSDKNFQKDTLKKTFKKHSFPQSGVSKFRIGGQGKKLRKSHLKRKPAYSLEMFTPFLYSDCKKTYKTSKDSKNHRCSGKTNNIVDCICDHDYSDTGTMILCDLCQNWLHISCVKISENNLPDKYVCPRCTPKTNIHHSSNNINVIKTGMPLAMSTSDAPTEDSLYSDIYHDSFQSSQVDLATDPFDSDGELPLFENTAPSVAATETDQIQSLLLENDEDMYMLFSDIPQFDDTDVLSSDVNGLVLEPYVRHDDAYRKFVSKPSAVRTDINMGLYIDSMATELRSDLFSDTARLDDSLSAQVYATPALTSGPEFSVAFSDDPQSLYSFNSEDPNQFFAFTDLHADFSAIPSAHSEDLEWISNSFNTESVSGDVTRYLS</sequence>
<dbReference type="Gene3D" id="3.30.40.10">
    <property type="entry name" value="Zinc/RING finger domain, C3HC4 (zinc finger)"/>
    <property type="match status" value="1"/>
</dbReference>
<feature type="compositionally biased region" description="Low complexity" evidence="6">
    <location>
        <begin position="13"/>
        <end position="22"/>
    </location>
</feature>
<evidence type="ECO:0000256" key="4">
    <source>
        <dbReference type="ARBA" id="ARBA00022853"/>
    </source>
</evidence>
<evidence type="ECO:0000256" key="1">
    <source>
        <dbReference type="ARBA" id="ARBA00022723"/>
    </source>
</evidence>
<organism evidence="8 9">
    <name type="scientific">Basidiobolus ranarum</name>
    <dbReference type="NCBI Taxonomy" id="34480"/>
    <lineage>
        <taxon>Eukaryota</taxon>
        <taxon>Fungi</taxon>
        <taxon>Fungi incertae sedis</taxon>
        <taxon>Zoopagomycota</taxon>
        <taxon>Entomophthoromycotina</taxon>
        <taxon>Basidiobolomycetes</taxon>
        <taxon>Basidiobolales</taxon>
        <taxon>Basidiobolaceae</taxon>
        <taxon>Basidiobolus</taxon>
    </lineage>
</organism>
<dbReference type="SMART" id="SM00249">
    <property type="entry name" value="PHD"/>
    <property type="match status" value="1"/>
</dbReference>
<keyword evidence="3" id="KW-0862">Zinc</keyword>
<dbReference type="PROSITE" id="PS01359">
    <property type="entry name" value="ZF_PHD_1"/>
    <property type="match status" value="1"/>
</dbReference>
<dbReference type="SUPFAM" id="SSF57903">
    <property type="entry name" value="FYVE/PHD zinc finger"/>
    <property type="match status" value="1"/>
</dbReference>
<comment type="caution">
    <text evidence="8">The sequence shown here is derived from an EMBL/GenBank/DDBJ whole genome shotgun (WGS) entry which is preliminary data.</text>
</comment>
<keyword evidence="1" id="KW-0479">Metal-binding</keyword>
<reference evidence="8 9" key="1">
    <citation type="submission" date="2023-04" db="EMBL/GenBank/DDBJ databases">
        <title>Genome of Basidiobolus ranarum AG-B5.</title>
        <authorList>
            <person name="Stajich J.E."/>
            <person name="Carter-House D."/>
            <person name="Gryganskyi A."/>
        </authorList>
    </citation>
    <scope>NUCLEOTIDE SEQUENCE [LARGE SCALE GENOMIC DNA]</scope>
    <source>
        <strain evidence="8 9">AG-B5</strain>
    </source>
</reference>
<evidence type="ECO:0000256" key="6">
    <source>
        <dbReference type="SAM" id="MobiDB-lite"/>
    </source>
</evidence>
<dbReference type="InterPro" id="IPR013083">
    <property type="entry name" value="Znf_RING/FYVE/PHD"/>
</dbReference>
<name>A0ABR2WWL0_9FUNG</name>